<evidence type="ECO:0000313" key="2">
    <source>
        <dbReference type="EMBL" id="THF66321.1"/>
    </source>
</evidence>
<dbReference type="InterPro" id="IPR035919">
    <property type="entry name" value="EAL_sf"/>
</dbReference>
<dbReference type="Pfam" id="PF00563">
    <property type="entry name" value="EAL"/>
    <property type="match status" value="1"/>
</dbReference>
<feature type="domain" description="EAL" evidence="1">
    <location>
        <begin position="147"/>
        <end position="389"/>
    </location>
</feature>
<name>A0A4S4B197_9RHOO</name>
<dbReference type="InterPro" id="IPR050706">
    <property type="entry name" value="Cyclic-di-GMP_PDE-like"/>
</dbReference>
<proteinExistence type="predicted"/>
<protein>
    <submittedName>
        <fullName evidence="2">EAL domain-containing protein</fullName>
    </submittedName>
</protein>
<reference evidence="2 3" key="1">
    <citation type="submission" date="2019-04" db="EMBL/GenBank/DDBJ databases">
        <title>Azoarcus nasutitermitis sp. nov. isolated from termite nest.</title>
        <authorList>
            <person name="Lin S.-Y."/>
            <person name="Hameed A."/>
            <person name="Hsu Y.-H."/>
            <person name="Young C.-C."/>
        </authorList>
    </citation>
    <scope>NUCLEOTIDE SEQUENCE [LARGE SCALE GENOMIC DNA]</scope>
    <source>
        <strain evidence="2 3">CC-YHH838</strain>
    </source>
</reference>
<dbReference type="PANTHER" id="PTHR33121">
    <property type="entry name" value="CYCLIC DI-GMP PHOSPHODIESTERASE PDEF"/>
    <property type="match status" value="1"/>
</dbReference>
<dbReference type="GO" id="GO:0071111">
    <property type="term" value="F:cyclic-guanylate-specific phosphodiesterase activity"/>
    <property type="evidence" value="ECO:0007669"/>
    <property type="project" value="InterPro"/>
</dbReference>
<dbReference type="InterPro" id="IPR001633">
    <property type="entry name" value="EAL_dom"/>
</dbReference>
<comment type="caution">
    <text evidence="2">The sequence shown here is derived from an EMBL/GenBank/DDBJ whole genome shotgun (WGS) entry which is preliminary data.</text>
</comment>
<dbReference type="PANTHER" id="PTHR33121:SF76">
    <property type="entry name" value="SIGNALING PROTEIN"/>
    <property type="match status" value="1"/>
</dbReference>
<sequence length="391" mass="41735">MKDRIVLLAFRLDDPARLRALFGDAAMEQALAGLGEGLDTLTDRVLNRHARLERRRDDARGCWSGCFQLASEDFPRDPDEIREAVEVAARRLAHELLLQLFGAGSGRQIAFRLVVLPWDEGAHTAWGARAQAMLAARLEDAAASSGGEPAAEEVAEILAGRTLRTVLQPIVRMADRRVVGFEALTRGPAGSPLERPDRLFDAAHAAGQALEMELLCAELALERTRGRLPAGQFVSVNLGPEALARAVDALPLHGRNDVVIELTEHLPLDQAGALAGAVERLRAAGALLALDDTGCGFADLDSARALAPEIVKLCITVIRHAGSSARQVEEIRATTAQLHALGCRVLAEGVETEAQHAALAGCGMELAQGWLYGRPCPVDEALGGLRSAPAR</sequence>
<dbReference type="CDD" id="cd01948">
    <property type="entry name" value="EAL"/>
    <property type="match status" value="1"/>
</dbReference>
<evidence type="ECO:0000313" key="3">
    <source>
        <dbReference type="Proteomes" id="UP000308430"/>
    </source>
</evidence>
<organism evidence="2 3">
    <name type="scientific">Pseudothauera nasutitermitis</name>
    <dbReference type="NCBI Taxonomy" id="2565930"/>
    <lineage>
        <taxon>Bacteria</taxon>
        <taxon>Pseudomonadati</taxon>
        <taxon>Pseudomonadota</taxon>
        <taxon>Betaproteobacteria</taxon>
        <taxon>Rhodocyclales</taxon>
        <taxon>Zoogloeaceae</taxon>
        <taxon>Pseudothauera</taxon>
    </lineage>
</organism>
<dbReference type="SMART" id="SM00052">
    <property type="entry name" value="EAL"/>
    <property type="match status" value="1"/>
</dbReference>
<gene>
    <name evidence="2" type="ORF">E6C76_05615</name>
</gene>
<dbReference type="RefSeq" id="WP_136347270.1">
    <property type="nucleotide sequence ID" value="NZ_SSOC01000002.1"/>
</dbReference>
<dbReference type="EMBL" id="SSOC01000002">
    <property type="protein sequence ID" value="THF66321.1"/>
    <property type="molecule type" value="Genomic_DNA"/>
</dbReference>
<keyword evidence="3" id="KW-1185">Reference proteome</keyword>
<dbReference type="AlphaFoldDB" id="A0A4S4B197"/>
<dbReference type="OrthoDB" id="9813903at2"/>
<accession>A0A4S4B197</accession>
<dbReference type="SUPFAM" id="SSF141868">
    <property type="entry name" value="EAL domain-like"/>
    <property type="match status" value="1"/>
</dbReference>
<dbReference type="PROSITE" id="PS50883">
    <property type="entry name" value="EAL"/>
    <property type="match status" value="1"/>
</dbReference>
<dbReference type="Gene3D" id="3.20.20.450">
    <property type="entry name" value="EAL domain"/>
    <property type="match status" value="1"/>
</dbReference>
<dbReference type="Proteomes" id="UP000308430">
    <property type="component" value="Unassembled WGS sequence"/>
</dbReference>
<evidence type="ECO:0000259" key="1">
    <source>
        <dbReference type="PROSITE" id="PS50883"/>
    </source>
</evidence>